<dbReference type="PATRIC" id="fig|1134510.3.peg.248"/>
<feature type="coiled-coil region" evidence="1">
    <location>
        <begin position="61"/>
        <end position="95"/>
    </location>
</feature>
<evidence type="ECO:0000313" key="4">
    <source>
        <dbReference type="Proteomes" id="UP000027015"/>
    </source>
</evidence>
<organism evidence="3 4">
    <name type="scientific">Bartonella koehlerae C-29</name>
    <dbReference type="NCBI Taxonomy" id="1134510"/>
    <lineage>
        <taxon>Bacteria</taxon>
        <taxon>Pseudomonadati</taxon>
        <taxon>Pseudomonadota</taxon>
        <taxon>Alphaproteobacteria</taxon>
        <taxon>Hyphomicrobiales</taxon>
        <taxon>Bartonellaceae</taxon>
        <taxon>Bartonella</taxon>
    </lineage>
</organism>
<dbReference type="Proteomes" id="UP000027015">
    <property type="component" value="Unassembled WGS sequence"/>
</dbReference>
<dbReference type="OrthoDB" id="7923945at2"/>
<dbReference type="EMBL" id="AHPL01000003">
    <property type="protein sequence ID" value="KEC55965.1"/>
    <property type="molecule type" value="Genomic_DNA"/>
</dbReference>
<dbReference type="RefSeq" id="WP_034457890.1">
    <property type="nucleotide sequence ID" value="NZ_CADEAH010000002.1"/>
</dbReference>
<comment type="caution">
    <text evidence="3">The sequence shown here is derived from an EMBL/GenBank/DDBJ whole genome shotgun (WGS) entry which is preliminary data.</text>
</comment>
<name>A0A067W7K4_9HYPH</name>
<keyword evidence="1" id="KW-0175">Coiled coil</keyword>
<gene>
    <name evidence="3" type="ORF">O9A_00190</name>
</gene>
<keyword evidence="2" id="KW-0472">Membrane</keyword>
<evidence type="ECO:0000256" key="1">
    <source>
        <dbReference type="SAM" id="Coils"/>
    </source>
</evidence>
<sequence>MSWNEILLIILVVLLLFSGVMFQFALYYRNQAKNLTGKLEDRKREVLIETKAIIDQCAADLKKYDAEIKARDEEIEKLQQNLKHLEEEAKENFHKRKS</sequence>
<dbReference type="HOGENOM" id="CLU_178279_1_0_5"/>
<keyword evidence="2" id="KW-1133">Transmembrane helix</keyword>
<reference evidence="3 4" key="1">
    <citation type="submission" date="2012-04" db="EMBL/GenBank/DDBJ databases">
        <title>The Genome Sequence of Bartonella koehlerae C-29.</title>
        <authorList>
            <consortium name="The Broad Institute Genome Sequencing Platform"/>
            <consortium name="The Broad Institute Genome Sequencing Center for Infectious Disease"/>
            <person name="Feldgarden M."/>
            <person name="Kirby J."/>
            <person name="Kosoy M."/>
            <person name="Birtles R."/>
            <person name="Probert W.S."/>
            <person name="Chiaraviglio L."/>
            <person name="Walker B."/>
            <person name="Young S.K."/>
            <person name="Zeng Q."/>
            <person name="Gargeya S."/>
            <person name="Fitzgerald M."/>
            <person name="Haas B."/>
            <person name="Abouelleil A."/>
            <person name="Alvarado L."/>
            <person name="Arachchi H.M."/>
            <person name="Berlin A.M."/>
            <person name="Chapman S.B."/>
            <person name="Goldberg J."/>
            <person name="Griggs A."/>
            <person name="Gujja S."/>
            <person name="Hansen M."/>
            <person name="Howarth C."/>
            <person name="Imamovic A."/>
            <person name="Larimer J."/>
            <person name="McCowen C."/>
            <person name="Montmayeur A."/>
            <person name="Murphy C."/>
            <person name="Neiman D."/>
            <person name="Pearson M."/>
            <person name="Priest M."/>
            <person name="Roberts A."/>
            <person name="Saif S."/>
            <person name="Shea T."/>
            <person name="Sisk P."/>
            <person name="Sykes S."/>
            <person name="Wortman J."/>
            <person name="Nusbaum C."/>
            <person name="Birren B."/>
        </authorList>
    </citation>
    <scope>NUCLEOTIDE SEQUENCE [LARGE SCALE GENOMIC DNA]</scope>
    <source>
        <strain evidence="3 4">C-29</strain>
    </source>
</reference>
<protein>
    <submittedName>
        <fullName evidence="3">Uncharacterized protein</fullName>
    </submittedName>
</protein>
<keyword evidence="4" id="KW-1185">Reference proteome</keyword>
<accession>A0A067W7K4</accession>
<proteinExistence type="predicted"/>
<dbReference type="AlphaFoldDB" id="A0A067W7K4"/>
<keyword evidence="2" id="KW-0812">Transmembrane</keyword>
<feature type="transmembrane region" description="Helical" evidence="2">
    <location>
        <begin position="6"/>
        <end position="28"/>
    </location>
</feature>
<dbReference type="eggNOG" id="ENOG503145Q">
    <property type="taxonomic scope" value="Bacteria"/>
</dbReference>
<evidence type="ECO:0000256" key="2">
    <source>
        <dbReference type="SAM" id="Phobius"/>
    </source>
</evidence>
<evidence type="ECO:0000313" key="3">
    <source>
        <dbReference type="EMBL" id="KEC55965.1"/>
    </source>
</evidence>